<sequence length="517" mass="57980">MAFCLEVELQLQQLPSAPSFEPLHPTAPPLYTMAIARGLDISDHYPIELQYIKALFMEGQYRKCIQACRDIAKLADSRQHEPPLQKAFISFYEALAHDEVARSMHQNSITKLPCYESAELLFVQALNALPSHEDARLLCGELPPPTHPEPVLAPASTIEAYRSPSTGDAHFGAPNRLSRASSAVLSSPPIFHRQSPALQSPFFSPRTPLSDTDDLESHESFSELLTPTRLLNRDFSRISLLDLTNSTLPRATSRMSLIEPQTPQRKMSVSQGLMRPIRPGSPARQFDVPPTLPYSGAVQQMPSRMPSRLPQLATRAKPEARLEIARVDSAMGNSSFVTCSEPVSPLSPNGSDVNLSDASTVSALSPPLTPTQPARESFSTIMSQRESELLDESKFLRFADHLHAMRIQLETHIMLVQQAQERLRQAHAERRFQRATQPARSKHNARDYFSSPAQASPKNSSASRMQQARSFWSFIPEDIKTNETKRRIQAGRNRGWRKERFQPKRYQELCESALAEL</sequence>
<gene>
    <name evidence="2" type="ORF">DOTSEDRAFT_71758</name>
</gene>
<dbReference type="AlphaFoldDB" id="N1PL46"/>
<keyword evidence="3" id="KW-1185">Reference proteome</keyword>
<dbReference type="OMA" id="KLPCYES"/>
<proteinExistence type="predicted"/>
<dbReference type="EMBL" id="KB446539">
    <property type="protein sequence ID" value="EME44061.1"/>
    <property type="molecule type" value="Genomic_DNA"/>
</dbReference>
<evidence type="ECO:0000313" key="2">
    <source>
        <dbReference type="EMBL" id="EME44061.1"/>
    </source>
</evidence>
<evidence type="ECO:0000313" key="3">
    <source>
        <dbReference type="Proteomes" id="UP000016933"/>
    </source>
</evidence>
<feature type="compositionally biased region" description="Polar residues" evidence="1">
    <location>
        <begin position="451"/>
        <end position="463"/>
    </location>
</feature>
<dbReference type="Proteomes" id="UP000016933">
    <property type="component" value="Unassembled WGS sequence"/>
</dbReference>
<feature type="region of interest" description="Disordered" evidence="1">
    <location>
        <begin position="196"/>
        <end position="215"/>
    </location>
</feature>
<feature type="compositionally biased region" description="Polar residues" evidence="1">
    <location>
        <begin position="196"/>
        <end position="210"/>
    </location>
</feature>
<protein>
    <submittedName>
        <fullName evidence="2">Uncharacterized protein</fullName>
    </submittedName>
</protein>
<accession>N1PL46</accession>
<name>N1PL46_DOTSN</name>
<reference evidence="3" key="1">
    <citation type="journal article" date="2012" name="PLoS Genet.">
        <title>The genomes of the fungal plant pathogens Cladosporium fulvum and Dothistroma septosporum reveal adaptation to different hosts and lifestyles but also signatures of common ancestry.</title>
        <authorList>
            <person name="de Wit P.J.G.M."/>
            <person name="van der Burgt A."/>
            <person name="Oekmen B."/>
            <person name="Stergiopoulos I."/>
            <person name="Abd-Elsalam K.A."/>
            <person name="Aerts A.L."/>
            <person name="Bahkali A.H."/>
            <person name="Beenen H.G."/>
            <person name="Chettri P."/>
            <person name="Cox M.P."/>
            <person name="Datema E."/>
            <person name="de Vries R.P."/>
            <person name="Dhillon B."/>
            <person name="Ganley A.R."/>
            <person name="Griffiths S.A."/>
            <person name="Guo Y."/>
            <person name="Hamelin R.C."/>
            <person name="Henrissat B."/>
            <person name="Kabir M.S."/>
            <person name="Jashni M.K."/>
            <person name="Kema G."/>
            <person name="Klaubauf S."/>
            <person name="Lapidus A."/>
            <person name="Levasseur A."/>
            <person name="Lindquist E."/>
            <person name="Mehrabi R."/>
            <person name="Ohm R.A."/>
            <person name="Owen T.J."/>
            <person name="Salamov A."/>
            <person name="Schwelm A."/>
            <person name="Schijlen E."/>
            <person name="Sun H."/>
            <person name="van den Burg H.A."/>
            <person name="van Ham R.C.H.J."/>
            <person name="Zhang S."/>
            <person name="Goodwin S.B."/>
            <person name="Grigoriev I.V."/>
            <person name="Collemare J."/>
            <person name="Bradshaw R.E."/>
        </authorList>
    </citation>
    <scope>NUCLEOTIDE SEQUENCE [LARGE SCALE GENOMIC DNA]</scope>
    <source>
        <strain evidence="3">NZE10 / CBS 128990</strain>
    </source>
</reference>
<feature type="region of interest" description="Disordered" evidence="1">
    <location>
        <begin position="430"/>
        <end position="463"/>
    </location>
</feature>
<dbReference type="HOGENOM" id="CLU_522924_0_0_1"/>
<dbReference type="OrthoDB" id="3641178at2759"/>
<organism evidence="2 3">
    <name type="scientific">Dothistroma septosporum (strain NZE10 / CBS 128990)</name>
    <name type="common">Red band needle blight fungus</name>
    <name type="synonym">Mycosphaerella pini</name>
    <dbReference type="NCBI Taxonomy" id="675120"/>
    <lineage>
        <taxon>Eukaryota</taxon>
        <taxon>Fungi</taxon>
        <taxon>Dikarya</taxon>
        <taxon>Ascomycota</taxon>
        <taxon>Pezizomycotina</taxon>
        <taxon>Dothideomycetes</taxon>
        <taxon>Dothideomycetidae</taxon>
        <taxon>Mycosphaerellales</taxon>
        <taxon>Mycosphaerellaceae</taxon>
        <taxon>Dothistroma</taxon>
    </lineage>
</organism>
<dbReference type="eggNOG" id="ENOG502SZWN">
    <property type="taxonomic scope" value="Eukaryota"/>
</dbReference>
<evidence type="ECO:0000256" key="1">
    <source>
        <dbReference type="SAM" id="MobiDB-lite"/>
    </source>
</evidence>
<reference evidence="2 3" key="2">
    <citation type="journal article" date="2012" name="PLoS Pathog.">
        <title>Diverse lifestyles and strategies of plant pathogenesis encoded in the genomes of eighteen Dothideomycetes fungi.</title>
        <authorList>
            <person name="Ohm R.A."/>
            <person name="Feau N."/>
            <person name="Henrissat B."/>
            <person name="Schoch C.L."/>
            <person name="Horwitz B.A."/>
            <person name="Barry K.W."/>
            <person name="Condon B.J."/>
            <person name="Copeland A.C."/>
            <person name="Dhillon B."/>
            <person name="Glaser F."/>
            <person name="Hesse C.N."/>
            <person name="Kosti I."/>
            <person name="LaButti K."/>
            <person name="Lindquist E.A."/>
            <person name="Lucas S."/>
            <person name="Salamov A.A."/>
            <person name="Bradshaw R.E."/>
            <person name="Ciuffetti L."/>
            <person name="Hamelin R.C."/>
            <person name="Kema G.H.J."/>
            <person name="Lawrence C."/>
            <person name="Scott J.A."/>
            <person name="Spatafora J.W."/>
            <person name="Turgeon B.G."/>
            <person name="de Wit P.J.G.M."/>
            <person name="Zhong S."/>
            <person name="Goodwin S.B."/>
            <person name="Grigoriev I.V."/>
        </authorList>
    </citation>
    <scope>NUCLEOTIDE SEQUENCE [LARGE SCALE GENOMIC DNA]</scope>
    <source>
        <strain evidence="3">NZE10 / CBS 128990</strain>
    </source>
</reference>